<dbReference type="Gene3D" id="3.40.1460.10">
    <property type="entry name" value="Nuclease A inhibitor-like"/>
    <property type="match status" value="1"/>
</dbReference>
<evidence type="ECO:0000313" key="2">
    <source>
        <dbReference type="EMBL" id="MDJ1492575.1"/>
    </source>
</evidence>
<comment type="caution">
    <text evidence="1">The sequence shown here is derived from an EMBL/GenBank/DDBJ whole genome shotgun (WGS) entry which is preliminary data.</text>
</comment>
<accession>A0AAE3QLP9</accession>
<dbReference type="RefSeq" id="WP_313975237.1">
    <property type="nucleotide sequence ID" value="NZ_JASJOR010000001.1"/>
</dbReference>
<evidence type="ECO:0000313" key="1">
    <source>
        <dbReference type="EMBL" id="MDJ1479231.1"/>
    </source>
</evidence>
<keyword evidence="3" id="KW-1185">Reference proteome</keyword>
<dbReference type="AlphaFoldDB" id="A0AAE3QLP9"/>
<dbReference type="SUPFAM" id="SSF82602">
    <property type="entry name" value="Nuclease A inhibitor (NuiA)"/>
    <property type="match status" value="1"/>
</dbReference>
<dbReference type="Proteomes" id="UP001228581">
    <property type="component" value="Unassembled WGS sequence"/>
</dbReference>
<dbReference type="EMBL" id="JASJOT010000003">
    <property type="protein sequence ID" value="MDJ1492575.1"/>
    <property type="molecule type" value="Genomic_DNA"/>
</dbReference>
<evidence type="ECO:0000313" key="3">
    <source>
        <dbReference type="Proteomes" id="UP001228581"/>
    </source>
</evidence>
<dbReference type="InterPro" id="IPR036587">
    <property type="entry name" value="NucleaseA_inhib-like_sf"/>
</dbReference>
<dbReference type="InterPro" id="IPR012489">
    <property type="entry name" value="NucleaseA_inhib-like"/>
</dbReference>
<organism evidence="1 4">
    <name type="scientific">Xanthocytophaga flava</name>
    <dbReference type="NCBI Taxonomy" id="3048013"/>
    <lineage>
        <taxon>Bacteria</taxon>
        <taxon>Pseudomonadati</taxon>
        <taxon>Bacteroidota</taxon>
        <taxon>Cytophagia</taxon>
        <taxon>Cytophagales</taxon>
        <taxon>Rhodocytophagaceae</taxon>
        <taxon>Xanthocytophaga</taxon>
    </lineage>
</organism>
<reference evidence="1 3" key="1">
    <citation type="submission" date="2023-05" db="EMBL/GenBank/DDBJ databases">
        <authorList>
            <person name="Zhang X."/>
        </authorList>
    </citation>
    <scope>NUCLEOTIDE SEQUENCE</scope>
    <source>
        <strain evidence="2 3">DM2B3-1</strain>
        <strain evidence="1">YF14B1</strain>
    </source>
</reference>
<dbReference type="EMBL" id="JASJOS010000001">
    <property type="protein sequence ID" value="MDJ1479231.1"/>
    <property type="molecule type" value="Genomic_DNA"/>
</dbReference>
<gene>
    <name evidence="1" type="ORF">QNI16_01970</name>
    <name evidence="2" type="ORF">QNI19_06505</name>
</gene>
<protein>
    <submittedName>
        <fullName evidence="1">Nuclease A inhibitor family protein</fullName>
    </submittedName>
</protein>
<sequence length="139" mass="16201">MNTGENSENSLKQVLLQAAEDLYYPSESDEPFAYFEWDFNGTKPLNEIDVKRFAQQTRQTPVEIQSVDDFFKRVTEVKEWYHEEEIKLVDKFKILKEKIISNLSNVQVYKLGRKEIEAYIVGKTPTGKWAGLSTKLTET</sequence>
<dbReference type="Proteomes" id="UP001241110">
    <property type="component" value="Unassembled WGS sequence"/>
</dbReference>
<proteinExistence type="predicted"/>
<dbReference type="Pfam" id="PF07924">
    <property type="entry name" value="NuiA"/>
    <property type="match status" value="1"/>
</dbReference>
<evidence type="ECO:0000313" key="4">
    <source>
        <dbReference type="Proteomes" id="UP001241110"/>
    </source>
</evidence>
<name>A0AAE3QLP9_9BACT</name>